<dbReference type="PROSITE" id="PS51257">
    <property type="entry name" value="PROKAR_LIPOPROTEIN"/>
    <property type="match status" value="1"/>
</dbReference>
<evidence type="ECO:0000313" key="2">
    <source>
        <dbReference type="Proteomes" id="UP001449582"/>
    </source>
</evidence>
<protein>
    <submittedName>
        <fullName evidence="1">Uncharacterized protein</fullName>
    </submittedName>
</protein>
<gene>
    <name evidence="1" type="ORF">UREOM_5730</name>
</gene>
<name>A0ABP9U7C6_9BACT</name>
<dbReference type="PANTHER" id="PTHR34296">
    <property type="entry name" value="TRANSCRIPTIONAL ACTIVATOR PROTEIN MED"/>
    <property type="match status" value="1"/>
</dbReference>
<dbReference type="Proteomes" id="UP001449582">
    <property type="component" value="Unassembled WGS sequence"/>
</dbReference>
<dbReference type="PANTHER" id="PTHR34296:SF2">
    <property type="entry name" value="ABC TRANSPORTER GUANOSINE-BINDING PROTEIN NUPN"/>
    <property type="match status" value="1"/>
</dbReference>
<dbReference type="InterPro" id="IPR050957">
    <property type="entry name" value="BMP_lipoprotein"/>
</dbReference>
<proteinExistence type="predicted"/>
<organism evidence="1 2">
    <name type="scientific">Ureaplasma ceti</name>
    <dbReference type="NCBI Taxonomy" id="3119530"/>
    <lineage>
        <taxon>Bacteria</taxon>
        <taxon>Bacillati</taxon>
        <taxon>Mycoplasmatota</taxon>
        <taxon>Mycoplasmoidales</taxon>
        <taxon>Mycoplasmoidaceae</taxon>
        <taxon>Ureaplasma</taxon>
    </lineage>
</organism>
<keyword evidence="2" id="KW-1185">Reference proteome</keyword>
<accession>A0ABP9U7C6</accession>
<reference evidence="1" key="1">
    <citation type="submission" date="2024-02" db="EMBL/GenBank/DDBJ databases">
        <title>Draft genome sequence of new strains in genus Ureaplasma.</title>
        <authorList>
            <person name="Nakajima Y."/>
            <person name="Segawa T."/>
        </authorList>
    </citation>
    <scope>NUCLEOTIDE SEQUENCE [LARGE SCALE GENOMIC DNA]</scope>
    <source>
        <strain evidence="1">OM1</strain>
    </source>
</reference>
<evidence type="ECO:0000313" key="1">
    <source>
        <dbReference type="EMBL" id="GAA5414862.1"/>
    </source>
</evidence>
<dbReference type="EMBL" id="BAABQM010000004">
    <property type="protein sequence ID" value="GAA5414862.1"/>
    <property type="molecule type" value="Genomic_DNA"/>
</dbReference>
<dbReference type="RefSeq" id="WP_353290023.1">
    <property type="nucleotide sequence ID" value="NZ_BAABQM010000004.1"/>
</dbReference>
<sequence length="619" mass="68329">MIKKWMWAAPVSILAVGCVTGAVVGGYFANIHANPYRMYSSAPTGNSNSDLMQMYFAAAVNGTRLMVLPGYSHTIPLTQALAISQKQNAPMYNYLSRSGFLLLDDFYGLPIWQGNKLNTNTAQPLWSSQVAAIQFRTDLGSFVTGIAAGEFLNEYQYYFAPNPGDKLTFATYGGGSFSSVTSYMGGLQRGIRYFNEYIAPFAKTKSGKPFKKIEELFVGHTQVTNFSNGFGATQGDTLINNLLAQNVSMLMPVAGVQTQQAVRLIKQNHKRTVVLGVDTANENDTNANLPLSTPGYEEVNGTTKIGGTNRVIQFSSMKKLNIATVLMANDVERGISHPGKGESIGGFGCVSLGTTENNCVGVSEAGYQYFVRAMEIAMKAHDNDLNTLPADTRFNMQANGQEVTQSEIDKIFAVPNNNPNTDIPTSDEYSNYWNPLYQKYLKIIGETPTFKALNDPAQKVFYTSNDWEPGQPANNESSFSYAGIPNEYRMMMPLDAWGTTEHPLAKPDFTSLDAWFKKYEALPDSTPNAAEINKSRLDSLKQWFMNNKEEIMKRSSFNLKGVVTKKAYEENKSIMKVFLASPVAPLLDKGFSQSAYMGLLDYWKQFGIHLPNPNKAGAK</sequence>
<comment type="caution">
    <text evidence="1">The sequence shown here is derived from an EMBL/GenBank/DDBJ whole genome shotgun (WGS) entry which is preliminary data.</text>
</comment>
<dbReference type="Gene3D" id="3.40.50.2300">
    <property type="match status" value="1"/>
</dbReference>